<dbReference type="Proteomes" id="UP000257109">
    <property type="component" value="Unassembled WGS sequence"/>
</dbReference>
<proteinExistence type="predicted"/>
<gene>
    <name evidence="1" type="ORF">CR513_30985</name>
</gene>
<evidence type="ECO:0000313" key="2">
    <source>
        <dbReference type="Proteomes" id="UP000257109"/>
    </source>
</evidence>
<accession>A0A371GB11</accession>
<feature type="non-terminal residue" evidence="1">
    <location>
        <position position="1"/>
    </location>
</feature>
<comment type="caution">
    <text evidence="1">The sequence shown here is derived from an EMBL/GenBank/DDBJ whole genome shotgun (WGS) entry which is preliminary data.</text>
</comment>
<organism evidence="1 2">
    <name type="scientific">Mucuna pruriens</name>
    <name type="common">Velvet bean</name>
    <name type="synonym">Dolichos pruriens</name>
    <dbReference type="NCBI Taxonomy" id="157652"/>
    <lineage>
        <taxon>Eukaryota</taxon>
        <taxon>Viridiplantae</taxon>
        <taxon>Streptophyta</taxon>
        <taxon>Embryophyta</taxon>
        <taxon>Tracheophyta</taxon>
        <taxon>Spermatophyta</taxon>
        <taxon>Magnoliopsida</taxon>
        <taxon>eudicotyledons</taxon>
        <taxon>Gunneridae</taxon>
        <taxon>Pentapetalae</taxon>
        <taxon>rosids</taxon>
        <taxon>fabids</taxon>
        <taxon>Fabales</taxon>
        <taxon>Fabaceae</taxon>
        <taxon>Papilionoideae</taxon>
        <taxon>50 kb inversion clade</taxon>
        <taxon>NPAAA clade</taxon>
        <taxon>indigoferoid/millettioid clade</taxon>
        <taxon>Phaseoleae</taxon>
        <taxon>Mucuna</taxon>
    </lineage>
</organism>
<dbReference type="AlphaFoldDB" id="A0A371GB11"/>
<dbReference type="OrthoDB" id="1922870at2759"/>
<protein>
    <submittedName>
        <fullName evidence="1">Uncharacterized protein</fullName>
    </submittedName>
</protein>
<keyword evidence="2" id="KW-1185">Reference proteome</keyword>
<sequence length="92" mass="10839">MNDSGMNKDYELIDVGFRGFALLSNEVKIQVFGDILRKKNILLHRLDTIAFRRALHDSTYVKDTQERIWKDYKEILTQEKSLYGSKSLDRND</sequence>
<evidence type="ECO:0000313" key="1">
    <source>
        <dbReference type="EMBL" id="RDX87543.1"/>
    </source>
</evidence>
<name>A0A371GB11_MUCPR</name>
<dbReference type="EMBL" id="QJKJ01006205">
    <property type="protein sequence ID" value="RDX87543.1"/>
    <property type="molecule type" value="Genomic_DNA"/>
</dbReference>
<reference evidence="1" key="1">
    <citation type="submission" date="2018-05" db="EMBL/GenBank/DDBJ databases">
        <title>Draft genome of Mucuna pruriens seed.</title>
        <authorList>
            <person name="Nnadi N.E."/>
            <person name="Vos R."/>
            <person name="Hasami M.H."/>
            <person name="Devisetty U.K."/>
            <person name="Aguiy J.C."/>
        </authorList>
    </citation>
    <scope>NUCLEOTIDE SEQUENCE [LARGE SCALE GENOMIC DNA]</scope>
    <source>
        <strain evidence="1">JCA_2017</strain>
    </source>
</reference>